<evidence type="ECO:0000313" key="1">
    <source>
        <dbReference type="EMBL" id="TQO39181.1"/>
    </source>
</evidence>
<dbReference type="PROSITE" id="PS51257">
    <property type="entry name" value="PROKAR_LIPOPROTEIN"/>
    <property type="match status" value="1"/>
</dbReference>
<dbReference type="Pfam" id="PF14100">
    <property type="entry name" value="DUF6807"/>
    <property type="match status" value="1"/>
</dbReference>
<comment type="caution">
    <text evidence="1">The sequence shown here is derived from an EMBL/GenBank/DDBJ whole genome shotgun (WGS) entry which is preliminary data.</text>
</comment>
<organism evidence="1 2">
    <name type="scientific">Arenibacter algicola</name>
    <dbReference type="NCBI Taxonomy" id="616991"/>
    <lineage>
        <taxon>Bacteria</taxon>
        <taxon>Pseudomonadati</taxon>
        <taxon>Bacteroidota</taxon>
        <taxon>Flavobacteriia</taxon>
        <taxon>Flavobacteriales</taxon>
        <taxon>Flavobacteriaceae</taxon>
        <taxon>Arenibacter</taxon>
    </lineage>
</organism>
<dbReference type="RefSeq" id="WP_142190550.1">
    <property type="nucleotide sequence ID" value="NZ_VHIF01000001.1"/>
</dbReference>
<dbReference type="EMBL" id="VHIF01000001">
    <property type="protein sequence ID" value="TQO39181.1"/>
    <property type="molecule type" value="Genomic_DNA"/>
</dbReference>
<name>A0ABY3AET6_9FLAO</name>
<evidence type="ECO:0000313" key="2">
    <source>
        <dbReference type="Proteomes" id="UP000315363"/>
    </source>
</evidence>
<proteinExistence type="predicted"/>
<dbReference type="Proteomes" id="UP000315363">
    <property type="component" value="Unassembled WGS sequence"/>
</dbReference>
<keyword evidence="2" id="KW-1185">Reference proteome</keyword>
<gene>
    <name evidence="1" type="ORF">GQ41_3852</name>
</gene>
<reference evidence="1 2" key="1">
    <citation type="submission" date="2019-06" db="EMBL/GenBank/DDBJ databases">
        <title>A large-scale integrated study on North Sea by COGITO (Coastal Microbe Genomic &amp; Taxonomic Observatory).</title>
        <authorList>
            <person name="Teeling H."/>
        </authorList>
    </citation>
    <scope>NUCLEOTIDE SEQUENCE [LARGE SCALE GENOMIC DNA]</scope>
    <source>
        <strain evidence="1 2">MAR_2009_79</strain>
    </source>
</reference>
<protein>
    <submittedName>
        <fullName evidence="1">Methane monooxygenase PmoA-like</fullName>
    </submittedName>
</protein>
<accession>A0ABY3AET6</accession>
<sequence length="356" mass="39960">MNKINIGCILILMVISSCKDKVEKGNVEEPSPKMDQVTFTIDENNQKVNVLIDGNLFTSYVYDGKTPKPVLYPVITKSGKKITRGFPIEPVEGERVDHPHHVGIWFNYGDVNGLDFWNNSYAIKEEDKHKYGTINHRQIVETDAEKGILVTKASWDTSDNKNLLEETTEFAFSQNGDTRKIIRTTTLKALEDVSFKDNKEGMIAIRVTRGLELPSDRPDIFMDANGIPTEVKVLNNEGVNGNYLTSEGKTGEEAWGTRAKWTTLYGKIADEPVSVTIMDHPGNVGYPTYWHARGYGLFAANPLGQEVFSEGKEKLNFTLAKGESVTFRYTILVHNGEQLTQDSLNGYFSDFSKSQQ</sequence>
<dbReference type="InterPro" id="IPR029475">
    <property type="entry name" value="DUF6807"/>
</dbReference>